<evidence type="ECO:0000259" key="9">
    <source>
        <dbReference type="PROSITE" id="PS51755"/>
    </source>
</evidence>
<evidence type="ECO:0000313" key="10">
    <source>
        <dbReference type="EMBL" id="RTH30160.1"/>
    </source>
</evidence>
<reference evidence="11" key="1">
    <citation type="submission" date="2017-10" db="EMBL/GenBank/DDBJ databases">
        <authorList>
            <person name="Wilpiszeski R.L."/>
            <person name="Zhidan Z."/>
            <person name="House C.H."/>
        </authorList>
    </citation>
    <scope>NUCLEOTIDE SEQUENCE</scope>
    <source>
        <strain evidence="11">12_S12</strain>
    </source>
</reference>
<feature type="domain" description="Response regulatory" evidence="8">
    <location>
        <begin position="2"/>
        <end position="115"/>
    </location>
</feature>
<evidence type="ECO:0000256" key="6">
    <source>
        <dbReference type="PROSITE-ProRule" id="PRU00169"/>
    </source>
</evidence>
<evidence type="ECO:0000256" key="7">
    <source>
        <dbReference type="PROSITE-ProRule" id="PRU01091"/>
    </source>
</evidence>
<dbReference type="SMART" id="SM00448">
    <property type="entry name" value="REC"/>
    <property type="match status" value="1"/>
</dbReference>
<feature type="DNA-binding region" description="OmpR/PhoB-type" evidence="7">
    <location>
        <begin position="123"/>
        <end position="217"/>
    </location>
</feature>
<dbReference type="Proteomes" id="UP000287962">
    <property type="component" value="Unassembled WGS sequence"/>
</dbReference>
<dbReference type="PROSITE" id="PS50110">
    <property type="entry name" value="RESPONSE_REGULATORY"/>
    <property type="match status" value="1"/>
</dbReference>
<dbReference type="EMBL" id="PEML01000244">
    <property type="protein sequence ID" value="RTI06772.1"/>
    <property type="molecule type" value="Genomic_DNA"/>
</dbReference>
<keyword evidence="3" id="KW-0805">Transcription regulation</keyword>
<dbReference type="GO" id="GO:0000156">
    <property type="term" value="F:phosphorelay response regulator activity"/>
    <property type="evidence" value="ECO:0007669"/>
    <property type="project" value="TreeGrafter"/>
</dbReference>
<dbReference type="Gene3D" id="1.10.10.10">
    <property type="entry name" value="Winged helix-like DNA-binding domain superfamily/Winged helix DNA-binding domain"/>
    <property type="match status" value="1"/>
</dbReference>
<evidence type="ECO:0000313" key="12">
    <source>
        <dbReference type="Proteomes" id="UP000286928"/>
    </source>
</evidence>
<proteinExistence type="predicted"/>
<dbReference type="InterPro" id="IPR001867">
    <property type="entry name" value="OmpR/PhoB-type_DNA-bd"/>
</dbReference>
<dbReference type="InterPro" id="IPR011006">
    <property type="entry name" value="CheY-like_superfamily"/>
</dbReference>
<dbReference type="PROSITE" id="PS51755">
    <property type="entry name" value="OMPR_PHOB"/>
    <property type="match status" value="1"/>
</dbReference>
<dbReference type="SUPFAM" id="SSF52172">
    <property type="entry name" value="CheY-like"/>
    <property type="match status" value="1"/>
</dbReference>
<evidence type="ECO:0000256" key="1">
    <source>
        <dbReference type="ARBA" id="ARBA00022553"/>
    </source>
</evidence>
<comment type="caution">
    <text evidence="10">The sequence shown here is derived from an EMBL/GenBank/DDBJ whole genome shotgun (WGS) entry which is preliminary data.</text>
</comment>
<evidence type="ECO:0000313" key="11">
    <source>
        <dbReference type="EMBL" id="RTI06772.1"/>
    </source>
</evidence>
<dbReference type="RefSeq" id="WP_015717614.1">
    <property type="nucleotide sequence ID" value="NZ_PELO01000346.1"/>
</dbReference>
<keyword evidence="13" id="KW-1185">Reference proteome</keyword>
<evidence type="ECO:0000256" key="4">
    <source>
        <dbReference type="ARBA" id="ARBA00023125"/>
    </source>
</evidence>
<evidence type="ECO:0000256" key="5">
    <source>
        <dbReference type="ARBA" id="ARBA00023163"/>
    </source>
</evidence>
<dbReference type="InterPro" id="IPR039420">
    <property type="entry name" value="WalR-like"/>
</dbReference>
<name>A0A430S640_THESC</name>
<evidence type="ECO:0000256" key="2">
    <source>
        <dbReference type="ARBA" id="ARBA00023012"/>
    </source>
</evidence>
<dbReference type="EMBL" id="PEMD01000302">
    <property type="protein sequence ID" value="RTH30160.1"/>
    <property type="molecule type" value="Genomic_DNA"/>
</dbReference>
<dbReference type="CDD" id="cd17574">
    <property type="entry name" value="REC_OmpR"/>
    <property type="match status" value="1"/>
</dbReference>
<evidence type="ECO:0000256" key="3">
    <source>
        <dbReference type="ARBA" id="ARBA00023015"/>
    </source>
</evidence>
<keyword evidence="2" id="KW-0902">Two-component regulatory system</keyword>
<dbReference type="GO" id="GO:0006355">
    <property type="term" value="P:regulation of DNA-templated transcription"/>
    <property type="evidence" value="ECO:0007669"/>
    <property type="project" value="InterPro"/>
</dbReference>
<dbReference type="PANTHER" id="PTHR48111:SF22">
    <property type="entry name" value="REGULATOR OF RPOS"/>
    <property type="match status" value="1"/>
</dbReference>
<evidence type="ECO:0000259" key="8">
    <source>
        <dbReference type="PROSITE" id="PS50110"/>
    </source>
</evidence>
<reference evidence="12 13" key="2">
    <citation type="journal article" date="2019" name="Extremophiles">
        <title>Biogeography of thermophiles and predominance of Thermus scotoductus in domestic water heaters.</title>
        <authorList>
            <person name="Wilpiszeski R.L."/>
            <person name="Zhang Z."/>
            <person name="House C.H."/>
        </authorList>
    </citation>
    <scope>NUCLEOTIDE SEQUENCE [LARGE SCALE GENOMIC DNA]</scope>
    <source>
        <strain evidence="11 13">12_S12</strain>
        <strain evidence="10 12">20_S20</strain>
    </source>
</reference>
<keyword evidence="4 7" id="KW-0238">DNA-binding</keyword>
<dbReference type="FunFam" id="3.40.50.2300:FF:000002">
    <property type="entry name" value="DNA-binding response regulator PhoP"/>
    <property type="match status" value="1"/>
</dbReference>
<dbReference type="GO" id="GO:0000976">
    <property type="term" value="F:transcription cis-regulatory region binding"/>
    <property type="evidence" value="ECO:0007669"/>
    <property type="project" value="TreeGrafter"/>
</dbReference>
<keyword evidence="5" id="KW-0804">Transcription</keyword>
<dbReference type="InterPro" id="IPR036388">
    <property type="entry name" value="WH-like_DNA-bd_sf"/>
</dbReference>
<evidence type="ECO:0000313" key="13">
    <source>
        <dbReference type="Proteomes" id="UP000287962"/>
    </source>
</evidence>
<dbReference type="Gene3D" id="6.10.250.690">
    <property type="match status" value="1"/>
</dbReference>
<dbReference type="SMART" id="SM00862">
    <property type="entry name" value="Trans_reg_C"/>
    <property type="match status" value="1"/>
</dbReference>
<dbReference type="GO" id="GO:0032993">
    <property type="term" value="C:protein-DNA complex"/>
    <property type="evidence" value="ECO:0007669"/>
    <property type="project" value="TreeGrafter"/>
</dbReference>
<dbReference type="Pfam" id="PF00072">
    <property type="entry name" value="Response_reg"/>
    <property type="match status" value="1"/>
</dbReference>
<keyword evidence="1 6" id="KW-0597">Phosphoprotein</keyword>
<sequence>MRLLVVEDDPRVGALVQEALEADGYAVDWAKSAEEALGLVRAFPYDLVVLDVMLPGMDGFTFLEALRRQHKLPVLMLTARDATEDKVRGLEQGADDYLTKPFHLRELRARVRALLRRAHGEAANLVRRGRLTLDLEGKRVYWEGKEVRLSGREYALLEFLALNAGGVFPREVLLEKVWAGEEGVDPKVVDVYIYRLRQKLGQGAIETERGLGYSFRE</sequence>
<feature type="modified residue" description="4-aspartylphosphate" evidence="6">
    <location>
        <position position="51"/>
    </location>
</feature>
<organism evidence="10 12">
    <name type="scientific">Thermus scotoductus</name>
    <dbReference type="NCBI Taxonomy" id="37636"/>
    <lineage>
        <taxon>Bacteria</taxon>
        <taxon>Thermotogati</taxon>
        <taxon>Deinococcota</taxon>
        <taxon>Deinococci</taxon>
        <taxon>Thermales</taxon>
        <taxon>Thermaceae</taxon>
        <taxon>Thermus</taxon>
    </lineage>
</organism>
<dbReference type="AlphaFoldDB" id="A0A430S640"/>
<dbReference type="Proteomes" id="UP000286928">
    <property type="component" value="Unassembled WGS sequence"/>
</dbReference>
<dbReference type="Pfam" id="PF00486">
    <property type="entry name" value="Trans_reg_C"/>
    <property type="match status" value="1"/>
</dbReference>
<dbReference type="Gene3D" id="3.40.50.2300">
    <property type="match status" value="1"/>
</dbReference>
<dbReference type="CDD" id="cd00383">
    <property type="entry name" value="trans_reg_C"/>
    <property type="match status" value="1"/>
</dbReference>
<accession>A0A430S640</accession>
<dbReference type="PANTHER" id="PTHR48111">
    <property type="entry name" value="REGULATOR OF RPOS"/>
    <property type="match status" value="1"/>
</dbReference>
<gene>
    <name evidence="11" type="ORF">CSW25_07610</name>
    <name evidence="10" type="ORF">CSW33_10740</name>
</gene>
<protein>
    <submittedName>
        <fullName evidence="10">DNA-binding response regulator</fullName>
    </submittedName>
</protein>
<dbReference type="GO" id="GO:0005829">
    <property type="term" value="C:cytosol"/>
    <property type="evidence" value="ECO:0007669"/>
    <property type="project" value="TreeGrafter"/>
</dbReference>
<feature type="domain" description="OmpR/PhoB-type" evidence="9">
    <location>
        <begin position="123"/>
        <end position="217"/>
    </location>
</feature>
<dbReference type="InterPro" id="IPR001789">
    <property type="entry name" value="Sig_transdc_resp-reg_receiver"/>
</dbReference>